<dbReference type="InterPro" id="IPR006311">
    <property type="entry name" value="TAT_signal"/>
</dbReference>
<protein>
    <submittedName>
        <fullName evidence="1">DUF2771 domain-containing protein</fullName>
    </submittedName>
</protein>
<proteinExistence type="predicted"/>
<organism evidence="1 2">
    <name type="scientific">Streptomyces daliensis</name>
    <dbReference type="NCBI Taxonomy" id="299421"/>
    <lineage>
        <taxon>Bacteria</taxon>
        <taxon>Bacillati</taxon>
        <taxon>Actinomycetota</taxon>
        <taxon>Actinomycetes</taxon>
        <taxon>Kitasatosporales</taxon>
        <taxon>Streptomycetaceae</taxon>
        <taxon>Streptomyces</taxon>
    </lineage>
</organism>
<keyword evidence="2" id="KW-1185">Reference proteome</keyword>
<sequence>MSYAISRRGVRTATAIGAVSLGLLALSACEKPTPVATATVNGDSVTTEAACYNDGKAIPQGEAKKCLSKKAEKTVTVGLGDKLRVGVEPDMAEDGWLLFVNGQPALPDPIKKTYYTFPGDAFFQQQSAGGQATSTDTAQVSIVVADGSEFKGIWHLKLKSDD</sequence>
<evidence type="ECO:0000313" key="2">
    <source>
        <dbReference type="Proteomes" id="UP000675554"/>
    </source>
</evidence>
<dbReference type="Proteomes" id="UP000675554">
    <property type="component" value="Unassembled WGS sequence"/>
</dbReference>
<evidence type="ECO:0000313" key="1">
    <source>
        <dbReference type="EMBL" id="MBR7675804.1"/>
    </source>
</evidence>
<gene>
    <name evidence="1" type="ORF">KDA82_22870</name>
</gene>
<reference evidence="1" key="1">
    <citation type="submission" date="2021-04" db="EMBL/GenBank/DDBJ databases">
        <title>Sequencing of actinobacteria type strains.</title>
        <authorList>
            <person name="Nguyen G.-S."/>
            <person name="Wentzel A."/>
        </authorList>
    </citation>
    <scope>NUCLEOTIDE SEQUENCE</scope>
    <source>
        <strain evidence="1">DSM 42095</strain>
    </source>
</reference>
<name>A0A8T4J2M2_9ACTN</name>
<dbReference type="PROSITE" id="PS51257">
    <property type="entry name" value="PROKAR_LIPOPROTEIN"/>
    <property type="match status" value="1"/>
</dbReference>
<comment type="caution">
    <text evidence="1">The sequence shown here is derived from an EMBL/GenBank/DDBJ whole genome shotgun (WGS) entry which is preliminary data.</text>
</comment>
<dbReference type="AlphaFoldDB" id="A0A8T4J2M2"/>
<dbReference type="PROSITE" id="PS51318">
    <property type="entry name" value="TAT"/>
    <property type="match status" value="1"/>
</dbReference>
<dbReference type="EMBL" id="JAGSMN010000534">
    <property type="protein sequence ID" value="MBR7675804.1"/>
    <property type="molecule type" value="Genomic_DNA"/>
</dbReference>
<accession>A0A8T4J2M2</accession>